<gene>
    <name evidence="7" type="ORF">E1956_04820</name>
</gene>
<sequence length="232" mass="24947">MSNLPKREDAASPRSAAPDAARRTSRARTQTAGPRAQEHLLIAADELFYREGVRAVGVEAVVERAGVNKMSLYRQFSSKDDLVVAYLKRCDERFFERFEASIAKHPGDPRRQLVQYFEDLAQRASAPDYRGCPFVNVSTEFPDATHPARQSVTANKSKLVARLSELVRAANAANPAALADELALLIEGIYAASQTYGPGCGPILAAPRMAKLLIDAACGASGAVAATGKMPS</sequence>
<name>A0A4V1AYQ2_9BURK</name>
<evidence type="ECO:0000256" key="2">
    <source>
        <dbReference type="ARBA" id="ARBA00023125"/>
    </source>
</evidence>
<keyword evidence="1" id="KW-0805">Transcription regulation</keyword>
<dbReference type="PANTHER" id="PTHR47506">
    <property type="entry name" value="TRANSCRIPTIONAL REGULATORY PROTEIN"/>
    <property type="match status" value="1"/>
</dbReference>
<dbReference type="InterPro" id="IPR001647">
    <property type="entry name" value="HTH_TetR"/>
</dbReference>
<evidence type="ECO:0000256" key="1">
    <source>
        <dbReference type="ARBA" id="ARBA00023015"/>
    </source>
</evidence>
<feature type="DNA-binding region" description="H-T-H motif" evidence="4">
    <location>
        <begin position="57"/>
        <end position="76"/>
    </location>
</feature>
<feature type="domain" description="HTH tetR-type" evidence="6">
    <location>
        <begin position="34"/>
        <end position="94"/>
    </location>
</feature>
<dbReference type="InterPro" id="IPR009057">
    <property type="entry name" value="Homeodomain-like_sf"/>
</dbReference>
<keyword evidence="3" id="KW-0804">Transcription</keyword>
<evidence type="ECO:0000256" key="5">
    <source>
        <dbReference type="SAM" id="MobiDB-lite"/>
    </source>
</evidence>
<evidence type="ECO:0000256" key="4">
    <source>
        <dbReference type="PROSITE-ProRule" id="PRU00335"/>
    </source>
</evidence>
<dbReference type="Gene3D" id="1.10.357.10">
    <property type="entry name" value="Tetracycline Repressor, domain 2"/>
    <property type="match status" value="1"/>
</dbReference>
<accession>A0A4V1AYQ2</accession>
<dbReference type="AlphaFoldDB" id="A0A4V1AYQ2"/>
<dbReference type="RefSeq" id="WP_134747627.1">
    <property type="nucleotide sequence ID" value="NZ_CP038148.1"/>
</dbReference>
<dbReference type="OrthoDB" id="116240at2"/>
<proteinExistence type="predicted"/>
<reference evidence="7 8" key="1">
    <citation type="submission" date="2019-03" db="EMBL/GenBank/DDBJ databases">
        <title>Paraburkholderia sp. 7MH5, isolated from subtropical forest soil.</title>
        <authorList>
            <person name="Gao Z.-H."/>
            <person name="Qiu L.-H."/>
        </authorList>
    </citation>
    <scope>NUCLEOTIDE SEQUENCE [LARGE SCALE GENOMIC DNA]</scope>
    <source>
        <strain evidence="7 8">7MH5</strain>
    </source>
</reference>
<dbReference type="PANTHER" id="PTHR47506:SF1">
    <property type="entry name" value="HTH-TYPE TRANSCRIPTIONAL REGULATOR YJDC"/>
    <property type="match status" value="1"/>
</dbReference>
<evidence type="ECO:0000313" key="8">
    <source>
        <dbReference type="Proteomes" id="UP000295727"/>
    </source>
</evidence>
<feature type="region of interest" description="Disordered" evidence="5">
    <location>
        <begin position="1"/>
        <end position="35"/>
    </location>
</feature>
<dbReference type="Pfam" id="PF16925">
    <property type="entry name" value="TetR_C_13"/>
    <property type="match status" value="1"/>
</dbReference>
<dbReference type="PRINTS" id="PR00455">
    <property type="entry name" value="HTHTETR"/>
</dbReference>
<protein>
    <submittedName>
        <fullName evidence="7">TetR/AcrR family transcriptional regulator</fullName>
    </submittedName>
</protein>
<dbReference type="SUPFAM" id="SSF48498">
    <property type="entry name" value="Tetracyclin repressor-like, C-terminal domain"/>
    <property type="match status" value="1"/>
</dbReference>
<dbReference type="InterPro" id="IPR011075">
    <property type="entry name" value="TetR_C"/>
</dbReference>
<evidence type="ECO:0000259" key="6">
    <source>
        <dbReference type="PROSITE" id="PS50977"/>
    </source>
</evidence>
<organism evidence="7 8">
    <name type="scientific">Paraburkholderia pallida</name>
    <dbReference type="NCBI Taxonomy" id="2547399"/>
    <lineage>
        <taxon>Bacteria</taxon>
        <taxon>Pseudomonadati</taxon>
        <taxon>Pseudomonadota</taxon>
        <taxon>Betaproteobacteria</taxon>
        <taxon>Burkholderiales</taxon>
        <taxon>Burkholderiaceae</taxon>
        <taxon>Paraburkholderia</taxon>
    </lineage>
</organism>
<feature type="compositionally biased region" description="Basic and acidic residues" evidence="5">
    <location>
        <begin position="1"/>
        <end position="11"/>
    </location>
</feature>
<dbReference type="PROSITE" id="PS50977">
    <property type="entry name" value="HTH_TETR_2"/>
    <property type="match status" value="1"/>
</dbReference>
<dbReference type="SUPFAM" id="SSF46689">
    <property type="entry name" value="Homeodomain-like"/>
    <property type="match status" value="1"/>
</dbReference>
<dbReference type="InterPro" id="IPR036271">
    <property type="entry name" value="Tet_transcr_reg_TetR-rel_C_sf"/>
</dbReference>
<evidence type="ECO:0000256" key="3">
    <source>
        <dbReference type="ARBA" id="ARBA00023163"/>
    </source>
</evidence>
<dbReference type="GO" id="GO:0003677">
    <property type="term" value="F:DNA binding"/>
    <property type="evidence" value="ECO:0007669"/>
    <property type="project" value="UniProtKB-UniRule"/>
</dbReference>
<dbReference type="KEGG" id="ppai:E1956_04820"/>
<dbReference type="Proteomes" id="UP000295727">
    <property type="component" value="Chromosome 1"/>
</dbReference>
<keyword evidence="8" id="KW-1185">Reference proteome</keyword>
<evidence type="ECO:0000313" key="7">
    <source>
        <dbReference type="EMBL" id="QBQ96562.1"/>
    </source>
</evidence>
<dbReference type="Pfam" id="PF00440">
    <property type="entry name" value="TetR_N"/>
    <property type="match status" value="1"/>
</dbReference>
<dbReference type="EMBL" id="CP038148">
    <property type="protein sequence ID" value="QBQ96562.1"/>
    <property type="molecule type" value="Genomic_DNA"/>
</dbReference>
<keyword evidence="2 4" id="KW-0238">DNA-binding</keyword>